<evidence type="ECO:0000259" key="3">
    <source>
        <dbReference type="PROSITE" id="PS50280"/>
    </source>
</evidence>
<feature type="compositionally biased region" description="Polar residues" evidence="2">
    <location>
        <begin position="1323"/>
        <end position="1335"/>
    </location>
</feature>
<dbReference type="Proteomes" id="UP000230066">
    <property type="component" value="Unassembled WGS sequence"/>
</dbReference>
<feature type="compositionally biased region" description="Low complexity" evidence="2">
    <location>
        <begin position="136"/>
        <end position="147"/>
    </location>
</feature>
<dbReference type="InterPro" id="IPR046341">
    <property type="entry name" value="SET_dom_sf"/>
</dbReference>
<evidence type="ECO:0000313" key="4">
    <source>
        <dbReference type="EMBL" id="THD23208.1"/>
    </source>
</evidence>
<feature type="region of interest" description="Disordered" evidence="2">
    <location>
        <begin position="449"/>
        <end position="567"/>
    </location>
</feature>
<organism evidence="4 5">
    <name type="scientific">Fasciola hepatica</name>
    <name type="common">Liver fluke</name>
    <dbReference type="NCBI Taxonomy" id="6192"/>
    <lineage>
        <taxon>Eukaryota</taxon>
        <taxon>Metazoa</taxon>
        <taxon>Spiralia</taxon>
        <taxon>Lophotrochozoa</taxon>
        <taxon>Platyhelminthes</taxon>
        <taxon>Trematoda</taxon>
        <taxon>Digenea</taxon>
        <taxon>Plagiorchiida</taxon>
        <taxon>Echinostomata</taxon>
        <taxon>Echinostomatoidea</taxon>
        <taxon>Fasciolidae</taxon>
        <taxon>Fasciola</taxon>
    </lineage>
</organism>
<dbReference type="CDD" id="cd10529">
    <property type="entry name" value="SET_SETD5-like"/>
    <property type="match status" value="1"/>
</dbReference>
<feature type="compositionally biased region" description="Pro residues" evidence="2">
    <location>
        <begin position="1338"/>
        <end position="1351"/>
    </location>
</feature>
<feature type="region of interest" description="Disordered" evidence="2">
    <location>
        <begin position="1154"/>
        <end position="1178"/>
    </location>
</feature>
<feature type="compositionally biased region" description="Polar residues" evidence="2">
    <location>
        <begin position="725"/>
        <end position="742"/>
    </location>
</feature>
<feature type="compositionally biased region" description="Polar residues" evidence="2">
    <location>
        <begin position="544"/>
        <end position="562"/>
    </location>
</feature>
<dbReference type="SUPFAM" id="SSF82199">
    <property type="entry name" value="SET domain"/>
    <property type="match status" value="1"/>
</dbReference>
<feature type="compositionally biased region" description="Basic residues" evidence="2">
    <location>
        <begin position="460"/>
        <end position="472"/>
    </location>
</feature>
<feature type="region of interest" description="Disordered" evidence="2">
    <location>
        <begin position="1052"/>
        <end position="1081"/>
    </location>
</feature>
<dbReference type="Gene3D" id="2.170.270.10">
    <property type="entry name" value="SET domain"/>
    <property type="match status" value="1"/>
</dbReference>
<feature type="compositionally biased region" description="Polar residues" evidence="2">
    <location>
        <begin position="476"/>
        <end position="488"/>
    </location>
</feature>
<feature type="compositionally biased region" description="Polar residues" evidence="2">
    <location>
        <begin position="589"/>
        <end position="599"/>
    </location>
</feature>
<evidence type="ECO:0000256" key="1">
    <source>
        <dbReference type="ARBA" id="ARBA00022853"/>
    </source>
</evidence>
<dbReference type="PROSITE" id="PS50280">
    <property type="entry name" value="SET"/>
    <property type="match status" value="1"/>
</dbReference>
<feature type="compositionally biased region" description="Polar residues" evidence="2">
    <location>
        <begin position="676"/>
        <end position="686"/>
    </location>
</feature>
<proteinExistence type="predicted"/>
<dbReference type="GO" id="GO:0008168">
    <property type="term" value="F:methyltransferase activity"/>
    <property type="evidence" value="ECO:0007669"/>
    <property type="project" value="UniProtKB-KW"/>
</dbReference>
<feature type="region of interest" description="Disordered" evidence="2">
    <location>
        <begin position="98"/>
        <end position="147"/>
    </location>
</feature>
<feature type="compositionally biased region" description="Low complexity" evidence="2">
    <location>
        <begin position="1199"/>
        <end position="1210"/>
    </location>
</feature>
<dbReference type="EMBL" id="JXXN02002271">
    <property type="protein sequence ID" value="THD23208.1"/>
    <property type="molecule type" value="Genomic_DNA"/>
</dbReference>
<dbReference type="PANTHER" id="PTHR46462">
    <property type="entry name" value="UPSET, ISOFORM A"/>
    <property type="match status" value="1"/>
</dbReference>
<feature type="region of interest" description="Disordered" evidence="2">
    <location>
        <begin position="774"/>
        <end position="809"/>
    </location>
</feature>
<feature type="compositionally biased region" description="Polar residues" evidence="2">
    <location>
        <begin position="1211"/>
        <end position="1222"/>
    </location>
</feature>
<feature type="region of interest" description="Disordered" evidence="2">
    <location>
        <begin position="1276"/>
        <end position="1359"/>
    </location>
</feature>
<feature type="region of interest" description="Disordered" evidence="2">
    <location>
        <begin position="583"/>
        <end position="617"/>
    </location>
</feature>
<gene>
    <name evidence="4" type="ORF">D915_006007</name>
</gene>
<feature type="compositionally biased region" description="Basic and acidic residues" evidence="2">
    <location>
        <begin position="607"/>
        <end position="617"/>
    </location>
</feature>
<keyword evidence="5" id="KW-1185">Reference proteome</keyword>
<feature type="compositionally biased region" description="Basic residues" evidence="2">
    <location>
        <begin position="1313"/>
        <end position="1322"/>
    </location>
</feature>
<keyword evidence="1" id="KW-0156">Chromatin regulator</keyword>
<protein>
    <submittedName>
        <fullName evidence="4">Histone-lysine N-methyltransferase 2E</fullName>
    </submittedName>
</protein>
<feature type="region of interest" description="Disordered" evidence="2">
    <location>
        <begin position="364"/>
        <end position="390"/>
    </location>
</feature>
<feature type="domain" description="SET" evidence="3">
    <location>
        <begin position="202"/>
        <end position="329"/>
    </location>
</feature>
<sequence>MRSSKRKQDLLTLTGNSANTGLECLNNSVSVTIGSVEALGNQTAELHTAVCTDPLVSTTSSMGSVIAKGVYTSTTEENGPVGKMTNSSLLRLLMQCPEQQQHQQAPHQSQQEQQQSYQRRGTLQNKTEELRTDGFSPSSTLSSDSIRSLPLDGYEEVSDLRISDRLFDKLDNLISPTAPASALSEMSTFSVDDLPSRSSAMRRCQVVCFEFNLKGLVASEDLYPQQPFIKYRGLCMLLSEYSEKYDYRKHYNPFVLFYKTWPKMALCVDARKYGNDERFTRRSCTPNCQVKHCLSITNDPISGPTLRIRLLIVANRPIMRNTELTLPFDFDFTASRYLVKCPCARKGCPGAQWFRQTTQTDPGSHNSNLMYARKLPTGSRGYSTTARPRGLMSNVQDNYSNILADNLNLDERYGSSNWSDNRLDTCTVPPFGRLWPHRTFRRVARVSSSVSRPGGITRPVRSRGRSSGRHRGPNTDFGSVNSHASNKSLMKVSRGRPSGGGSCSRIQGHPLRRGMNLVGRPRIDGGYTKHELRSTLKEEDESGTESVNSIADSPIKSPTNYSKSREGPLESIADIALSVVKPVDKESQTSDMQIASSPSHRAKLHNKTIDGLKPETFSEKEMYDTEDAFMEGSDKQSEPRTSTPPRSPTKLSDSSESRMNQKQSGSAVQSKRRRSQTTFLPDNFCTSIKRRDSREDRRLKSQLRRIAEPEDQPDGSQKESDHTTPTDALTNGSDTSTTTQVDNFSLGHTRDLSHEVPVPEACQSDVHMIYQETHRRCPHSSPGGPSPEPFSSSNNQPPASNSKDQDSEADCTLIVYRTREKDPMAKFSRNRKTNLGLGTATSDVPINTVCENNENDMKMACSYPTLPTSTSSTHSAPRPTKKRWLSETLMEEEDSNSNSKTDSIPVADFSSDMFVHVDGTAPVEITNRSASPNVVTICPVDPKKRLISQFSVAGEESVCAVSAPADVVPSILPTSAPSTTTLDGATDVSMLSPPGQLPVVTYQKPTEQCTSHSTPLPPKKATVKQQAEQLRQQKMRKVRVSLFEYRRRLGLSSNSSSSNSVKPIGDGSKRPQTASKNSTIEQLGLILPPGLVDPGISLEELPKFYDQLSLPATVTTEPTQPVEPVVPPATLSSSVDRDSDSLWSKLTHAPLMSVLESRVTERGPRTPSEPPDEDDYEDLDGDLPSTVYCRQLSVHHPDSLTTNSTTRNSNGPFWSSDRSPQRTVDAARPFSTTCSNYTECKLVPVIAHSQFLRAPTRTAVRDAGFFPSTGISQIVPGEAQQSTTSLGGISSGYPGKQAHSPIRASRQLDSKGLHRSSGRIRNHSSLSASADNSIHCSPPLPSPPPPPPPPIRSALSSNT</sequence>
<dbReference type="GO" id="GO:0006355">
    <property type="term" value="P:regulation of DNA-templated transcription"/>
    <property type="evidence" value="ECO:0007669"/>
    <property type="project" value="TreeGrafter"/>
</dbReference>
<feature type="region of interest" description="Disordered" evidence="2">
    <location>
        <begin position="1198"/>
        <end position="1222"/>
    </location>
</feature>
<feature type="region of interest" description="Disordered" evidence="2">
    <location>
        <begin position="1115"/>
        <end position="1137"/>
    </location>
</feature>
<dbReference type="GO" id="GO:0032259">
    <property type="term" value="P:methylation"/>
    <property type="evidence" value="ECO:0007669"/>
    <property type="project" value="UniProtKB-KW"/>
</dbReference>
<dbReference type="PANTHER" id="PTHR46462:SF3">
    <property type="entry name" value="UPSET, ISOFORM A"/>
    <property type="match status" value="1"/>
</dbReference>
<feature type="compositionally biased region" description="Basic and acidic residues" evidence="2">
    <location>
        <begin position="521"/>
        <end position="537"/>
    </location>
</feature>
<feature type="compositionally biased region" description="Basic and acidic residues" evidence="2">
    <location>
        <begin position="689"/>
        <end position="699"/>
    </location>
</feature>
<feature type="compositionally biased region" description="Low complexity" evidence="2">
    <location>
        <begin position="98"/>
        <end position="118"/>
    </location>
</feature>
<evidence type="ECO:0000313" key="5">
    <source>
        <dbReference type="Proteomes" id="UP000230066"/>
    </source>
</evidence>
<feature type="compositionally biased region" description="Polar residues" evidence="2">
    <location>
        <begin position="1070"/>
        <end position="1081"/>
    </location>
</feature>
<dbReference type="GO" id="GO:0034967">
    <property type="term" value="C:Set3 complex"/>
    <property type="evidence" value="ECO:0007669"/>
    <property type="project" value="TreeGrafter"/>
</dbReference>
<feature type="compositionally biased region" description="Polar residues" evidence="2">
    <location>
        <begin position="1279"/>
        <end position="1288"/>
    </location>
</feature>
<accession>A0A4E0RQ80</accession>
<dbReference type="SMART" id="SM00317">
    <property type="entry name" value="SET"/>
    <property type="match status" value="1"/>
</dbReference>
<feature type="compositionally biased region" description="Polar residues" evidence="2">
    <location>
        <begin position="650"/>
        <end position="669"/>
    </location>
</feature>
<dbReference type="GO" id="GO:0006325">
    <property type="term" value="P:chromatin organization"/>
    <property type="evidence" value="ECO:0007669"/>
    <property type="project" value="UniProtKB-KW"/>
</dbReference>
<dbReference type="GO" id="GO:0070210">
    <property type="term" value="C:Rpd3L-Expanded complex"/>
    <property type="evidence" value="ECO:0007669"/>
    <property type="project" value="TreeGrafter"/>
</dbReference>
<feature type="region of interest" description="Disordered" evidence="2">
    <location>
        <begin position="629"/>
        <end position="742"/>
    </location>
</feature>
<feature type="compositionally biased region" description="Low complexity" evidence="2">
    <location>
        <begin position="1115"/>
        <end position="1134"/>
    </location>
</feature>
<dbReference type="InterPro" id="IPR001214">
    <property type="entry name" value="SET_dom"/>
</dbReference>
<evidence type="ECO:0000256" key="2">
    <source>
        <dbReference type="SAM" id="MobiDB-lite"/>
    </source>
</evidence>
<reference evidence="4" key="1">
    <citation type="submission" date="2019-03" db="EMBL/GenBank/DDBJ databases">
        <title>Improved annotation for the trematode Fasciola hepatica.</title>
        <authorList>
            <person name="Choi Y.-J."/>
            <person name="Martin J."/>
            <person name="Mitreva M."/>
        </authorList>
    </citation>
    <scope>NUCLEOTIDE SEQUENCE [LARGE SCALE GENOMIC DNA]</scope>
</reference>
<dbReference type="Pfam" id="PF00856">
    <property type="entry name" value="SET"/>
    <property type="match status" value="1"/>
</dbReference>
<feature type="compositionally biased region" description="Low complexity" evidence="2">
    <location>
        <begin position="779"/>
        <end position="802"/>
    </location>
</feature>
<comment type="caution">
    <text evidence="4">The sequence shown here is derived from an EMBL/GenBank/DDBJ whole genome shotgun (WGS) entry which is preliminary data.</text>
</comment>
<name>A0A4E0RQ80_FASHE</name>